<dbReference type="RefSeq" id="WP_116067158.1">
    <property type="nucleotide sequence ID" value="NZ_BONB01000006.1"/>
</dbReference>
<dbReference type="Proteomes" id="UP000256913">
    <property type="component" value="Unassembled WGS sequence"/>
</dbReference>
<organism evidence="2 3">
    <name type="scientific">Asanoa ferruginea</name>
    <dbReference type="NCBI Taxonomy" id="53367"/>
    <lineage>
        <taxon>Bacteria</taxon>
        <taxon>Bacillati</taxon>
        <taxon>Actinomycetota</taxon>
        <taxon>Actinomycetes</taxon>
        <taxon>Micromonosporales</taxon>
        <taxon>Micromonosporaceae</taxon>
        <taxon>Asanoa</taxon>
    </lineage>
</organism>
<protein>
    <submittedName>
        <fullName evidence="2">Smr domain-containing protein</fullName>
    </submittedName>
</protein>
<dbReference type="AlphaFoldDB" id="A0A3D9ZDZ4"/>
<dbReference type="SUPFAM" id="SSF160443">
    <property type="entry name" value="SMR domain-like"/>
    <property type="match status" value="1"/>
</dbReference>
<proteinExistence type="predicted"/>
<gene>
    <name evidence="2" type="ORF">DFJ67_1443</name>
</gene>
<dbReference type="Gene3D" id="3.30.1370.110">
    <property type="match status" value="1"/>
</dbReference>
<sequence>MKLKLDLHEIYNRGHDIDRALRGIIDEAVAKKATLVEIIPGKGSGALKKKVLRFLDQKDVKQLYHRVEKDSKNFGRVFVHFRHK</sequence>
<name>A0A3D9ZDZ4_9ACTN</name>
<comment type="caution">
    <text evidence="2">The sequence shown here is derived from an EMBL/GenBank/DDBJ whole genome shotgun (WGS) entry which is preliminary data.</text>
</comment>
<accession>A0A3D9ZDZ4</accession>
<keyword evidence="3" id="KW-1185">Reference proteome</keyword>
<dbReference type="Pfam" id="PF01713">
    <property type="entry name" value="Smr"/>
    <property type="match status" value="1"/>
</dbReference>
<evidence type="ECO:0000313" key="3">
    <source>
        <dbReference type="Proteomes" id="UP000256913"/>
    </source>
</evidence>
<dbReference type="EMBL" id="QUMQ01000001">
    <property type="protein sequence ID" value="REF95485.1"/>
    <property type="molecule type" value="Genomic_DNA"/>
</dbReference>
<reference evidence="2 3" key="1">
    <citation type="submission" date="2018-08" db="EMBL/GenBank/DDBJ databases">
        <title>Sequencing the genomes of 1000 actinobacteria strains.</title>
        <authorList>
            <person name="Klenk H.-P."/>
        </authorList>
    </citation>
    <scope>NUCLEOTIDE SEQUENCE [LARGE SCALE GENOMIC DNA]</scope>
    <source>
        <strain evidence="2 3">DSM 44099</strain>
    </source>
</reference>
<dbReference type="InterPro" id="IPR036063">
    <property type="entry name" value="Smr_dom_sf"/>
</dbReference>
<feature type="domain" description="Smr" evidence="1">
    <location>
        <begin position="5"/>
        <end position="82"/>
    </location>
</feature>
<dbReference type="InterPro" id="IPR002625">
    <property type="entry name" value="Smr_dom"/>
</dbReference>
<evidence type="ECO:0000259" key="1">
    <source>
        <dbReference type="Pfam" id="PF01713"/>
    </source>
</evidence>
<dbReference type="OrthoDB" id="5784976at2"/>
<evidence type="ECO:0000313" key="2">
    <source>
        <dbReference type="EMBL" id="REF95485.1"/>
    </source>
</evidence>